<dbReference type="Pfam" id="PF07715">
    <property type="entry name" value="Plug"/>
    <property type="match status" value="1"/>
</dbReference>
<evidence type="ECO:0000313" key="2">
    <source>
        <dbReference type="EMBL" id="CAA6799463.1"/>
    </source>
</evidence>
<dbReference type="InterPro" id="IPR037066">
    <property type="entry name" value="Plug_dom_sf"/>
</dbReference>
<dbReference type="Gene3D" id="2.170.130.10">
    <property type="entry name" value="TonB-dependent receptor, plug domain"/>
    <property type="match status" value="1"/>
</dbReference>
<dbReference type="InterPro" id="IPR012910">
    <property type="entry name" value="Plug_dom"/>
</dbReference>
<keyword evidence="2" id="KW-0675">Receptor</keyword>
<name>A0A6S6S9Z9_9BACT</name>
<evidence type="ECO:0000259" key="1">
    <source>
        <dbReference type="Pfam" id="PF07715"/>
    </source>
</evidence>
<dbReference type="SUPFAM" id="SSF49464">
    <property type="entry name" value="Carboxypeptidase regulatory domain-like"/>
    <property type="match status" value="1"/>
</dbReference>
<sequence>MKSPRSRIVLLWIILFFAYENYAQQINVQAEAKPLGELLTSFHQDYNIQVSFNARFVNKCLITTNQNFPSPYKAFDYLTASCGCTYKVMDGVFVILKKRVAINRGFHTQRFIYQGQIVDKMNQEKLPYATILIDKTSIMTDSEGNFTYQSDQQKTKLLASHVGYFVLDTSIQANHNLRIELSPSITELQEVTVLSTQKINVLNPEQKSGLAKVNNRQTPFLPGSTNNSLFSFLRLQPGIMASGEQNNGYLLWGGEKGESHILFDGITIFNTSNYNDIIGAINPIFIKDIEVLKGGYNVDIGDRLGGVVDITSKSGNIDTATYEISGTLNSFNGYVNLGIASKSSIQIGARIVGPPTISSIGGYLPDAIFVDVTTKYTHRLEEGASFAFTTLINLDAGRTPKRISGTNDYKTEARTSRLLGGSGTFIKPWKKIGRTTVRVAYSDFTTDYTTYSTTALLDSNYNPYRGRIYDQRFFNNVQEISIKGAHYLPASQYHQLSIGANFTHNSSKINHGIIKRFSNVEQYGTRFGAYLKDELSLFKWLVFRLGIRVDLPMHAETKLLIQPRIEAIISPSREWKINMAHGVYNQFITETTIVDAYRNYTYHWSLTDRQYHTVPQATHTVLGVSGRYRYWNCRAEAYYKRTKNTLQYWSDSNDQMIETSSGKSYNYGLDVKLGAHYKNQQIWMAYTLSKSEVQFNKSKPRTRAPQDQRHEFKVAGMFNWKQFFLSTNYVYGSGFPNIQNLISAENIRPYSRLDIGGLYRFKATEISIDFGFSILNVLNTYNIQYNNLANFPKEEEQYRQAMPLNLTFFAHFRF</sequence>
<gene>
    <name evidence="2" type="ORF">HELGO_WM29472</name>
</gene>
<protein>
    <submittedName>
        <fullName evidence="2">Outer membrane receptor for ferrienterochelin and colicin</fullName>
    </submittedName>
</protein>
<feature type="domain" description="TonB-dependent receptor plug" evidence="1">
    <location>
        <begin position="227"/>
        <end position="307"/>
    </location>
</feature>
<dbReference type="Pfam" id="PF13715">
    <property type="entry name" value="CarbopepD_reg_2"/>
    <property type="match status" value="1"/>
</dbReference>
<organism evidence="2">
    <name type="scientific">uncultured Aureispira sp</name>
    <dbReference type="NCBI Taxonomy" id="1331704"/>
    <lineage>
        <taxon>Bacteria</taxon>
        <taxon>Pseudomonadati</taxon>
        <taxon>Bacteroidota</taxon>
        <taxon>Saprospiria</taxon>
        <taxon>Saprospirales</taxon>
        <taxon>Saprospiraceae</taxon>
        <taxon>Aureispira</taxon>
        <taxon>environmental samples</taxon>
    </lineage>
</organism>
<dbReference type="AlphaFoldDB" id="A0A6S6S9Z9"/>
<dbReference type="EMBL" id="CACVAQ010000034">
    <property type="protein sequence ID" value="CAA6799463.1"/>
    <property type="molecule type" value="Genomic_DNA"/>
</dbReference>
<dbReference type="SUPFAM" id="SSF56935">
    <property type="entry name" value="Porins"/>
    <property type="match status" value="1"/>
</dbReference>
<accession>A0A6S6S9Z9</accession>
<proteinExistence type="predicted"/>
<dbReference type="InterPro" id="IPR008969">
    <property type="entry name" value="CarboxyPept-like_regulatory"/>
</dbReference>
<reference evidence="2" key="1">
    <citation type="submission" date="2020-01" db="EMBL/GenBank/DDBJ databases">
        <authorList>
            <person name="Meier V. D."/>
            <person name="Meier V D."/>
        </authorList>
    </citation>
    <scope>NUCLEOTIDE SEQUENCE</scope>
    <source>
        <strain evidence="2">HLG_WM_MAG_10</strain>
    </source>
</reference>